<gene>
    <name evidence="1" type="ORF">IAA54_06665</name>
</gene>
<protein>
    <submittedName>
        <fullName evidence="1">Uncharacterized protein</fullName>
    </submittedName>
</protein>
<evidence type="ECO:0000313" key="2">
    <source>
        <dbReference type="Proteomes" id="UP000886785"/>
    </source>
</evidence>
<accession>A0A9D1DQS9</accession>
<proteinExistence type="predicted"/>
<comment type="caution">
    <text evidence="1">The sequence shown here is derived from an EMBL/GenBank/DDBJ whole genome shotgun (WGS) entry which is preliminary data.</text>
</comment>
<reference evidence="1" key="2">
    <citation type="journal article" date="2021" name="PeerJ">
        <title>Extensive microbial diversity within the chicken gut microbiome revealed by metagenomics and culture.</title>
        <authorList>
            <person name="Gilroy R."/>
            <person name="Ravi A."/>
            <person name="Getino M."/>
            <person name="Pursley I."/>
            <person name="Horton D.L."/>
            <person name="Alikhan N.F."/>
            <person name="Baker D."/>
            <person name="Gharbi K."/>
            <person name="Hall N."/>
            <person name="Watson M."/>
            <person name="Adriaenssens E.M."/>
            <person name="Foster-Nyarko E."/>
            <person name="Jarju S."/>
            <person name="Secka A."/>
            <person name="Antonio M."/>
            <person name="Oren A."/>
            <person name="Chaudhuri R.R."/>
            <person name="La Ragione R."/>
            <person name="Hildebrand F."/>
            <person name="Pallen M.J."/>
        </authorList>
    </citation>
    <scope>NUCLEOTIDE SEQUENCE</scope>
    <source>
        <strain evidence="1">ChiSjej1B19-7085</strain>
    </source>
</reference>
<evidence type="ECO:0000313" key="1">
    <source>
        <dbReference type="EMBL" id="HIR57333.1"/>
    </source>
</evidence>
<dbReference type="Proteomes" id="UP000886785">
    <property type="component" value="Unassembled WGS sequence"/>
</dbReference>
<dbReference type="EMBL" id="DVHF01000079">
    <property type="protein sequence ID" value="HIR57333.1"/>
    <property type="molecule type" value="Genomic_DNA"/>
</dbReference>
<dbReference type="AlphaFoldDB" id="A0A9D1DQS9"/>
<organism evidence="1 2">
    <name type="scientific">Candidatus Gallacutalibacter pullicola</name>
    <dbReference type="NCBI Taxonomy" id="2840830"/>
    <lineage>
        <taxon>Bacteria</taxon>
        <taxon>Bacillati</taxon>
        <taxon>Bacillota</taxon>
        <taxon>Clostridia</taxon>
        <taxon>Eubacteriales</taxon>
        <taxon>Candidatus Gallacutalibacter</taxon>
    </lineage>
</organism>
<name>A0A9D1DQS9_9FIRM</name>
<sequence>MRGIQHPDEPPAAMGTPVSVVETAGESDSWGIALPAAYLVRREDGESAGLRQFPMV</sequence>
<reference evidence="1" key="1">
    <citation type="submission" date="2020-10" db="EMBL/GenBank/DDBJ databases">
        <authorList>
            <person name="Gilroy R."/>
        </authorList>
    </citation>
    <scope>NUCLEOTIDE SEQUENCE</scope>
    <source>
        <strain evidence="1">ChiSjej1B19-7085</strain>
    </source>
</reference>